<dbReference type="EMBL" id="LVLJ01001379">
    <property type="protein sequence ID" value="OAE29970.1"/>
    <property type="molecule type" value="Genomic_DNA"/>
</dbReference>
<dbReference type="InterPro" id="IPR020422">
    <property type="entry name" value="TYR_PHOSPHATASE_DUAL_dom"/>
</dbReference>
<evidence type="ECO:0000256" key="2">
    <source>
        <dbReference type="ARBA" id="ARBA00022912"/>
    </source>
</evidence>
<dbReference type="SMART" id="SM00195">
    <property type="entry name" value="DSPc"/>
    <property type="match status" value="1"/>
</dbReference>
<keyword evidence="7" id="KW-1185">Reference proteome</keyword>
<dbReference type="PANTHER" id="PTHR47661:SF2">
    <property type="entry name" value="PHOSPHOGLUCAN PHOSPHATASE LSF1, CHLOROPLASTIC"/>
    <property type="match status" value="1"/>
</dbReference>
<evidence type="ECO:0000259" key="4">
    <source>
        <dbReference type="PROSITE" id="PS50054"/>
    </source>
</evidence>
<dbReference type="Pfam" id="PF00782">
    <property type="entry name" value="DSPc"/>
    <property type="match status" value="1"/>
</dbReference>
<evidence type="ECO:0000256" key="1">
    <source>
        <dbReference type="ARBA" id="ARBA00022801"/>
    </source>
</evidence>
<dbReference type="GO" id="GO:0004721">
    <property type="term" value="F:phosphoprotein phosphatase activity"/>
    <property type="evidence" value="ECO:0007669"/>
    <property type="project" value="UniProtKB-KW"/>
</dbReference>
<feature type="domain" description="Tyrosine specific protein phosphatases" evidence="5">
    <location>
        <begin position="527"/>
        <end position="585"/>
    </location>
</feature>
<evidence type="ECO:0000256" key="3">
    <source>
        <dbReference type="ARBA" id="ARBA00023277"/>
    </source>
</evidence>
<keyword evidence="1" id="KW-0378">Hydrolase</keyword>
<dbReference type="InterPro" id="IPR014756">
    <property type="entry name" value="Ig_E-set"/>
</dbReference>
<accession>A0A176WA32</accession>
<evidence type="ECO:0008006" key="8">
    <source>
        <dbReference type="Google" id="ProtNLM"/>
    </source>
</evidence>
<dbReference type="InterPro" id="IPR045204">
    <property type="entry name" value="DSP_laforin-like"/>
</dbReference>
<dbReference type="GO" id="GO:0043036">
    <property type="term" value="C:starch grain"/>
    <property type="evidence" value="ECO:0007669"/>
    <property type="project" value="TreeGrafter"/>
</dbReference>
<dbReference type="InterPro" id="IPR032640">
    <property type="entry name" value="AMPK1_CBM"/>
</dbReference>
<dbReference type="Pfam" id="PF16561">
    <property type="entry name" value="AMPK1_CBM"/>
    <property type="match status" value="1"/>
</dbReference>
<gene>
    <name evidence="6" type="ORF">AXG93_669s1190</name>
</gene>
<feature type="domain" description="Tyrosine-protein phosphatase" evidence="4">
    <location>
        <begin position="450"/>
        <end position="606"/>
    </location>
</feature>
<dbReference type="AlphaFoldDB" id="A0A176WA32"/>
<evidence type="ECO:0000313" key="6">
    <source>
        <dbReference type="EMBL" id="OAE29970.1"/>
    </source>
</evidence>
<dbReference type="PROSITE" id="PS50054">
    <property type="entry name" value="TYR_PHOSPHATASE_DUAL"/>
    <property type="match status" value="1"/>
</dbReference>
<reference evidence="6" key="1">
    <citation type="submission" date="2016-03" db="EMBL/GenBank/DDBJ databases">
        <title>Mechanisms controlling the formation of the plant cell surface in tip-growing cells are functionally conserved among land plants.</title>
        <authorList>
            <person name="Honkanen S."/>
            <person name="Jones V.A."/>
            <person name="Morieri G."/>
            <person name="Champion C."/>
            <person name="Hetherington A.J."/>
            <person name="Kelly S."/>
            <person name="Saint-Marcoux D."/>
            <person name="Proust H."/>
            <person name="Prescott H."/>
            <person name="Dolan L."/>
        </authorList>
    </citation>
    <scope>NUCLEOTIDE SEQUENCE [LARGE SCALE GENOMIC DNA]</scope>
    <source>
        <tissue evidence="6">Whole gametophyte</tissue>
    </source>
</reference>
<dbReference type="GO" id="GO:0005983">
    <property type="term" value="P:starch catabolic process"/>
    <property type="evidence" value="ECO:0007669"/>
    <property type="project" value="TreeGrafter"/>
</dbReference>
<dbReference type="InterPro" id="IPR013783">
    <property type="entry name" value="Ig-like_fold"/>
</dbReference>
<dbReference type="InterPro" id="IPR029021">
    <property type="entry name" value="Prot-tyrosine_phosphatase-like"/>
</dbReference>
<dbReference type="GO" id="GO:0019203">
    <property type="term" value="F:carbohydrate phosphatase activity"/>
    <property type="evidence" value="ECO:0007669"/>
    <property type="project" value="InterPro"/>
</dbReference>
<protein>
    <recommendedName>
        <fullName evidence="8">Tyrosine-protein phosphatase domain-containing protein</fullName>
    </recommendedName>
</protein>
<dbReference type="Gene3D" id="3.90.190.10">
    <property type="entry name" value="Protein tyrosine phosphatase superfamily"/>
    <property type="match status" value="1"/>
</dbReference>
<dbReference type="Gene3D" id="2.60.40.10">
    <property type="entry name" value="Immunoglobulins"/>
    <property type="match status" value="1"/>
</dbReference>
<keyword evidence="2" id="KW-0904">Protein phosphatase</keyword>
<evidence type="ECO:0000259" key="5">
    <source>
        <dbReference type="PROSITE" id="PS50056"/>
    </source>
</evidence>
<organism evidence="6 7">
    <name type="scientific">Marchantia polymorpha subsp. ruderalis</name>
    <dbReference type="NCBI Taxonomy" id="1480154"/>
    <lineage>
        <taxon>Eukaryota</taxon>
        <taxon>Viridiplantae</taxon>
        <taxon>Streptophyta</taxon>
        <taxon>Embryophyta</taxon>
        <taxon>Marchantiophyta</taxon>
        <taxon>Marchantiopsida</taxon>
        <taxon>Marchantiidae</taxon>
        <taxon>Marchantiales</taxon>
        <taxon>Marchantiaceae</taxon>
        <taxon>Marchantia</taxon>
    </lineage>
</organism>
<comment type="caution">
    <text evidence="6">The sequence shown here is derived from an EMBL/GenBank/DDBJ whole genome shotgun (WGS) entry which is preliminary data.</text>
</comment>
<dbReference type="PANTHER" id="PTHR47661">
    <property type="entry name" value="PHOSPHOGLUCAN PHOSPHATASE LSF1, CHLOROPLASTIC"/>
    <property type="match status" value="1"/>
</dbReference>
<evidence type="ECO:0000313" key="7">
    <source>
        <dbReference type="Proteomes" id="UP000077202"/>
    </source>
</evidence>
<dbReference type="PROSITE" id="PS50056">
    <property type="entry name" value="TYR_PHOSPHATASE_2"/>
    <property type="match status" value="1"/>
</dbReference>
<dbReference type="GO" id="GO:0009507">
    <property type="term" value="C:chloroplast"/>
    <property type="evidence" value="ECO:0007669"/>
    <property type="project" value="TreeGrafter"/>
</dbReference>
<keyword evidence="3" id="KW-0119">Carbohydrate metabolism</keyword>
<dbReference type="SUPFAM" id="SSF52799">
    <property type="entry name" value="(Phosphotyrosine protein) phosphatases II"/>
    <property type="match status" value="1"/>
</dbReference>
<dbReference type="CDD" id="cd02859">
    <property type="entry name" value="E_set_AMPKbeta_like_N"/>
    <property type="match status" value="1"/>
</dbReference>
<dbReference type="Proteomes" id="UP000077202">
    <property type="component" value="Unassembled WGS sequence"/>
</dbReference>
<proteinExistence type="predicted"/>
<dbReference type="SUPFAM" id="SSF81296">
    <property type="entry name" value="E set domains"/>
    <property type="match status" value="1"/>
</dbReference>
<dbReference type="InterPro" id="IPR000387">
    <property type="entry name" value="Tyr_Pase_dom"/>
</dbReference>
<dbReference type="CDD" id="cd14526">
    <property type="entry name" value="DSP_laforin-like"/>
    <property type="match status" value="1"/>
</dbReference>
<sequence>MLWSGQDDKACPMLTKICTCNGSASLSLARAADVDAMLSTPAMRGVEKDSRCVCQSRSCGPTIRAAPRAAAGLSRPCATTVRKISPHLPRLGSVSEAAQLGAASFTTLEANDLKQVGDLSEILLGTYDWHVISPVDVRQRLVLRSRLSFFPSYFARMQGTRSLQPSKNLEFGGAELLRWKKALLSTTLLVPALSTPRRAVRFQIRSKSGDTKVATKLSKINLDEYMVTLDKPVGIRFAQTLTGKVYVEALAKNGNADRTRIVMIGDVLKKTSAVFGDQLWDVNDFGRTMHAIKSRVGSVSLVFERSPPVCRSTFANSEAPFNVGRVALSTWNNSSLVEPYQPSVKPHGGNVGFATFSSRYVLPKELHRLARLKASQDGEDEDSYTHFGRMSKDARYGDEETYEVIGSFSDEDLSDGEIEWTHGSYNEEEYLNALERSETDLTYNPSRGISYSKITDHIIVGSCIHNDEDRRLLMDRLGITAVLNLQRKSEQSNWGIDGDAIERAAKEDGIIMVNCPIRDVDSVDLRRKLPYAVGILYRLLRQGRRVYVTCTTGLDRSPACVIAYLHWIQDVALQEAVDYIKRLHPCGPDMPALVWATWDLIAMAEQGVEHKGPPTHAVQFVWNHGCREGEEVLLVGEFKGGWNEPIKAVHASGPKYTVDLHLPQGKYNYKFIVGGHWRHSSSLPTEVDKWGNINNVIKIGDVASFKFDSPKRGHIKDLNTIKVIERPLTEDERFTLAFAARRMAAGIDPFTFTPKKR</sequence>
<dbReference type="InterPro" id="IPR000340">
    <property type="entry name" value="Dual-sp_phosphatase_cat-dom"/>
</dbReference>
<name>A0A176WA32_MARPO</name>